<dbReference type="Proteomes" id="UP001059934">
    <property type="component" value="Chromosome"/>
</dbReference>
<evidence type="ECO:0000313" key="4">
    <source>
        <dbReference type="EMBL" id="UVW35212.1"/>
    </source>
</evidence>
<feature type="domain" description="DprA winged helix" evidence="3">
    <location>
        <begin position="311"/>
        <end position="369"/>
    </location>
</feature>
<dbReference type="InterPro" id="IPR041614">
    <property type="entry name" value="DprA_WH"/>
</dbReference>
<sequence length="375" mass="40871">MDRECHYALVSQYLDKFTPKFQRQLLEQAHTYCAIFERSLEDFPESFHPLLDNLRSQYEQATWREAVDNIAQRGEDCGAHIIPITSADYPDQLRQIGGAPRLLYIRGNIENLHLPQIAVVGSRRMTRGGGDNARTWSEYLAAGGFAITSGLAHGVDGAAHNGALDGGGKTIAVMATGIDAIYPRAHLKLAEQIIDQDGTLVTEFEPRTKPLATNFPSRNRIISGLSLGVLVVEAALRSGSLITARYALEQNREVFAIPGSIHNPQSRGCHYLIKQGAHLVEKAEEIVDQLKGALSGLALDAMPVNVKAPSAAALPEPNLEADEVRLLSLLGFEPADMDSLIADGLFSAAELSRLLVALEMKGLIESQNGLYQRLK</sequence>
<evidence type="ECO:0000259" key="2">
    <source>
        <dbReference type="Pfam" id="PF02481"/>
    </source>
</evidence>
<dbReference type="SUPFAM" id="SSF102405">
    <property type="entry name" value="MCP/YpsA-like"/>
    <property type="match status" value="1"/>
</dbReference>
<dbReference type="PANTHER" id="PTHR43022">
    <property type="entry name" value="PROTEIN SMF"/>
    <property type="match status" value="1"/>
</dbReference>
<dbReference type="Pfam" id="PF17782">
    <property type="entry name" value="WHD_DprA"/>
    <property type="match status" value="1"/>
</dbReference>
<dbReference type="Gene3D" id="3.40.50.450">
    <property type="match status" value="1"/>
</dbReference>
<organism evidence="4 5">
    <name type="scientific">SAR92 clade bacterium H455</name>
    <dbReference type="NCBI Taxonomy" id="2974818"/>
    <lineage>
        <taxon>Bacteria</taxon>
        <taxon>Pseudomonadati</taxon>
        <taxon>Pseudomonadota</taxon>
        <taxon>Gammaproteobacteria</taxon>
        <taxon>Cellvibrionales</taxon>
        <taxon>Porticoccaceae</taxon>
        <taxon>SAR92 clade</taxon>
    </lineage>
</organism>
<name>A0ABY5TMY0_9GAMM</name>
<accession>A0ABY5TMY0</accession>
<evidence type="ECO:0000259" key="3">
    <source>
        <dbReference type="Pfam" id="PF17782"/>
    </source>
</evidence>
<feature type="domain" description="Smf/DprA SLOG" evidence="2">
    <location>
        <begin position="81"/>
        <end position="290"/>
    </location>
</feature>
<evidence type="ECO:0000256" key="1">
    <source>
        <dbReference type="ARBA" id="ARBA00006525"/>
    </source>
</evidence>
<dbReference type="NCBIfam" id="TIGR00732">
    <property type="entry name" value="dprA"/>
    <property type="match status" value="1"/>
</dbReference>
<protein>
    <submittedName>
        <fullName evidence="4">DNA-processing protein DprA</fullName>
    </submittedName>
</protein>
<proteinExistence type="inferred from homology"/>
<reference evidence="4" key="1">
    <citation type="submission" date="2022-08" db="EMBL/GenBank/DDBJ databases">
        <title>Catabolic pathway analysis in culturable SAR92 clade bacteria reveals their overlooked roles in DMSP degradation in coastal seas.</title>
        <authorList>
            <person name="He X."/>
            <person name="Zhang X."/>
            <person name="Zhang Y."/>
        </authorList>
    </citation>
    <scope>NUCLEOTIDE SEQUENCE</scope>
    <source>
        <strain evidence="4">H455</strain>
    </source>
</reference>
<dbReference type="Gene3D" id="1.10.10.10">
    <property type="entry name" value="Winged helix-like DNA-binding domain superfamily/Winged helix DNA-binding domain"/>
    <property type="match status" value="1"/>
</dbReference>
<dbReference type="InterPro" id="IPR036388">
    <property type="entry name" value="WH-like_DNA-bd_sf"/>
</dbReference>
<evidence type="ECO:0000313" key="5">
    <source>
        <dbReference type="Proteomes" id="UP001059934"/>
    </source>
</evidence>
<gene>
    <name evidence="4" type="primary">dprA</name>
    <name evidence="4" type="ORF">NYF23_01075</name>
</gene>
<dbReference type="EMBL" id="CP103416">
    <property type="protein sequence ID" value="UVW35212.1"/>
    <property type="molecule type" value="Genomic_DNA"/>
</dbReference>
<dbReference type="Pfam" id="PF02481">
    <property type="entry name" value="DNA_processg_A"/>
    <property type="match status" value="1"/>
</dbReference>
<comment type="similarity">
    <text evidence="1">Belongs to the DprA/Smf family.</text>
</comment>
<dbReference type="InterPro" id="IPR003488">
    <property type="entry name" value="DprA"/>
</dbReference>
<dbReference type="PANTHER" id="PTHR43022:SF1">
    <property type="entry name" value="PROTEIN SMF"/>
    <property type="match status" value="1"/>
</dbReference>
<keyword evidence="5" id="KW-1185">Reference proteome</keyword>
<dbReference type="InterPro" id="IPR057666">
    <property type="entry name" value="DrpA_SLOG"/>
</dbReference>